<keyword evidence="8" id="KW-1185">Reference proteome</keyword>
<dbReference type="Proteomes" id="UP000249363">
    <property type="component" value="Unassembled WGS sequence"/>
</dbReference>
<keyword evidence="5 6" id="KW-0472">Membrane</keyword>
<evidence type="ECO:0000256" key="3">
    <source>
        <dbReference type="ARBA" id="ARBA00022824"/>
    </source>
</evidence>
<organism evidence="7 8">
    <name type="scientific">Talaromyces amestolkiae</name>
    <dbReference type="NCBI Taxonomy" id="1196081"/>
    <lineage>
        <taxon>Eukaryota</taxon>
        <taxon>Fungi</taxon>
        <taxon>Dikarya</taxon>
        <taxon>Ascomycota</taxon>
        <taxon>Pezizomycotina</taxon>
        <taxon>Eurotiomycetes</taxon>
        <taxon>Eurotiomycetidae</taxon>
        <taxon>Eurotiales</taxon>
        <taxon>Trichocomaceae</taxon>
        <taxon>Talaromyces</taxon>
        <taxon>Talaromyces sect. Talaromyces</taxon>
    </lineage>
</organism>
<accession>A0A364KNA0</accession>
<evidence type="ECO:0000313" key="8">
    <source>
        <dbReference type="Proteomes" id="UP000249363"/>
    </source>
</evidence>
<comment type="subcellular location">
    <subcellularLocation>
        <location evidence="1">Endoplasmic reticulum membrane</location>
        <topology evidence="1">Multi-pass membrane protein</topology>
    </subcellularLocation>
</comment>
<evidence type="ECO:0000256" key="5">
    <source>
        <dbReference type="ARBA" id="ARBA00023136"/>
    </source>
</evidence>
<dbReference type="AlphaFoldDB" id="A0A364KNA0"/>
<reference evidence="7 8" key="1">
    <citation type="journal article" date="2017" name="Biotechnol. Biofuels">
        <title>Differential beta-glucosidase expression as a function of carbon source availability in Talaromyces amestolkiae: a genomic and proteomic approach.</title>
        <authorList>
            <person name="de Eugenio L.I."/>
            <person name="Mendez-Liter J.A."/>
            <person name="Nieto-Dominguez M."/>
            <person name="Alonso L."/>
            <person name="Gil-Munoz J."/>
            <person name="Barriuso J."/>
            <person name="Prieto A."/>
            <person name="Martinez M.J."/>
        </authorList>
    </citation>
    <scope>NUCLEOTIDE SEQUENCE [LARGE SCALE GENOMIC DNA]</scope>
    <source>
        <strain evidence="7 8">CIB</strain>
    </source>
</reference>
<dbReference type="InterPro" id="IPR024512">
    <property type="entry name" value="Ser_palmitoyltrfase_ssu-like"/>
</dbReference>
<protein>
    <recommendedName>
        <fullName evidence="9">Serine palmitoyltransferase small subunit A</fullName>
    </recommendedName>
</protein>
<keyword evidence="3" id="KW-0256">Endoplasmic reticulum</keyword>
<dbReference type="RefSeq" id="XP_040729508.1">
    <property type="nucleotide sequence ID" value="XM_040872615.1"/>
</dbReference>
<proteinExistence type="predicted"/>
<name>A0A364KNA0_TALAM</name>
<dbReference type="EMBL" id="MIKG01000001">
    <property type="protein sequence ID" value="RAO64991.1"/>
    <property type="molecule type" value="Genomic_DNA"/>
</dbReference>
<evidence type="ECO:0008006" key="9">
    <source>
        <dbReference type="Google" id="ProtNLM"/>
    </source>
</evidence>
<keyword evidence="4 6" id="KW-1133">Transmembrane helix</keyword>
<keyword evidence="2 6" id="KW-0812">Transmembrane</keyword>
<dbReference type="STRING" id="1196081.A0A364KNA0"/>
<feature type="transmembrane region" description="Helical" evidence="6">
    <location>
        <begin position="39"/>
        <end position="60"/>
    </location>
</feature>
<evidence type="ECO:0000256" key="1">
    <source>
        <dbReference type="ARBA" id="ARBA00004477"/>
    </source>
</evidence>
<dbReference type="Pfam" id="PF11779">
    <property type="entry name" value="SPT_ssu-like"/>
    <property type="match status" value="1"/>
</dbReference>
<dbReference type="GO" id="GO:0005789">
    <property type="term" value="C:endoplasmic reticulum membrane"/>
    <property type="evidence" value="ECO:0007669"/>
    <property type="project" value="UniProtKB-SubCell"/>
</dbReference>
<comment type="caution">
    <text evidence="7">The sequence shown here is derived from an EMBL/GenBank/DDBJ whole genome shotgun (WGS) entry which is preliminary data.</text>
</comment>
<evidence type="ECO:0000256" key="2">
    <source>
        <dbReference type="ARBA" id="ARBA00022692"/>
    </source>
</evidence>
<evidence type="ECO:0000256" key="4">
    <source>
        <dbReference type="ARBA" id="ARBA00022989"/>
    </source>
</evidence>
<dbReference type="OrthoDB" id="202672at2759"/>
<sequence length="119" mass="13243">MATPPSPSVFTSFLRWLRLKNYQYEVTFALYMLTPTEKFIFNFIVLTIVSLFVTAAYVYLPDHVAQIYGHVHYYFTADVSMIKEYIPSASSILQGNGGPATGALNVVYDAASTAGLDEL</sequence>
<evidence type="ECO:0000313" key="7">
    <source>
        <dbReference type="EMBL" id="RAO64991.1"/>
    </source>
</evidence>
<gene>
    <name evidence="7" type="ORF">BHQ10_001003</name>
</gene>
<evidence type="ECO:0000256" key="6">
    <source>
        <dbReference type="SAM" id="Phobius"/>
    </source>
</evidence>
<dbReference type="GeneID" id="63790220"/>